<evidence type="ECO:0000313" key="3">
    <source>
        <dbReference type="EMBL" id="KAK9937742.1"/>
    </source>
</evidence>
<comment type="caution">
    <text evidence="3">The sequence shown here is derived from an EMBL/GenBank/DDBJ whole genome shotgun (WGS) entry which is preliminary data.</text>
</comment>
<dbReference type="EMBL" id="JBEDUW010000003">
    <property type="protein sequence ID" value="KAK9937742.1"/>
    <property type="molecule type" value="Genomic_DNA"/>
</dbReference>
<keyword evidence="2" id="KW-0732">Signal</keyword>
<feature type="chain" id="PRO_5043329514" description="Secreted protein" evidence="2">
    <location>
        <begin position="23"/>
        <end position="118"/>
    </location>
</feature>
<sequence length="118" mass="12768">MPLLPVISVTPVLMTCAATVQAPPHLSTSSTDCRCNTPPWLSSVPSPVAPPLRRERPTTSPCSSSQTAVVAHQFTRLTGSRRLPRAHKLKLCSALLLPAVPPCPCFQRRRHQAAAKKK</sequence>
<accession>A0AAW1XQ55</accession>
<organism evidence="3 4">
    <name type="scientific">Rubus argutus</name>
    <name type="common">Southern blackberry</name>
    <dbReference type="NCBI Taxonomy" id="59490"/>
    <lineage>
        <taxon>Eukaryota</taxon>
        <taxon>Viridiplantae</taxon>
        <taxon>Streptophyta</taxon>
        <taxon>Embryophyta</taxon>
        <taxon>Tracheophyta</taxon>
        <taxon>Spermatophyta</taxon>
        <taxon>Magnoliopsida</taxon>
        <taxon>eudicotyledons</taxon>
        <taxon>Gunneridae</taxon>
        <taxon>Pentapetalae</taxon>
        <taxon>rosids</taxon>
        <taxon>fabids</taxon>
        <taxon>Rosales</taxon>
        <taxon>Rosaceae</taxon>
        <taxon>Rosoideae</taxon>
        <taxon>Rosoideae incertae sedis</taxon>
        <taxon>Rubus</taxon>
    </lineage>
</organism>
<gene>
    <name evidence="3" type="ORF">M0R45_014514</name>
</gene>
<feature type="signal peptide" evidence="2">
    <location>
        <begin position="1"/>
        <end position="22"/>
    </location>
</feature>
<feature type="region of interest" description="Disordered" evidence="1">
    <location>
        <begin position="44"/>
        <end position="65"/>
    </location>
</feature>
<protein>
    <recommendedName>
        <fullName evidence="5">Secreted protein</fullName>
    </recommendedName>
</protein>
<reference evidence="3 4" key="1">
    <citation type="journal article" date="2023" name="G3 (Bethesda)">
        <title>A chromosome-length genome assembly and annotation of blackberry (Rubus argutus, cv. 'Hillquist').</title>
        <authorList>
            <person name="Bruna T."/>
            <person name="Aryal R."/>
            <person name="Dudchenko O."/>
            <person name="Sargent D.J."/>
            <person name="Mead D."/>
            <person name="Buti M."/>
            <person name="Cavallini A."/>
            <person name="Hytonen T."/>
            <person name="Andres J."/>
            <person name="Pham M."/>
            <person name="Weisz D."/>
            <person name="Mascagni F."/>
            <person name="Usai G."/>
            <person name="Natali L."/>
            <person name="Bassil N."/>
            <person name="Fernandez G.E."/>
            <person name="Lomsadze A."/>
            <person name="Armour M."/>
            <person name="Olukolu B."/>
            <person name="Poorten T."/>
            <person name="Britton C."/>
            <person name="Davik J."/>
            <person name="Ashrafi H."/>
            <person name="Aiden E.L."/>
            <person name="Borodovsky M."/>
            <person name="Worthington M."/>
        </authorList>
    </citation>
    <scope>NUCLEOTIDE SEQUENCE [LARGE SCALE GENOMIC DNA]</scope>
    <source>
        <strain evidence="3">PI 553951</strain>
    </source>
</reference>
<evidence type="ECO:0000256" key="1">
    <source>
        <dbReference type="SAM" id="MobiDB-lite"/>
    </source>
</evidence>
<evidence type="ECO:0008006" key="5">
    <source>
        <dbReference type="Google" id="ProtNLM"/>
    </source>
</evidence>
<evidence type="ECO:0000313" key="4">
    <source>
        <dbReference type="Proteomes" id="UP001457282"/>
    </source>
</evidence>
<keyword evidence="4" id="KW-1185">Reference proteome</keyword>
<evidence type="ECO:0000256" key="2">
    <source>
        <dbReference type="SAM" id="SignalP"/>
    </source>
</evidence>
<dbReference type="Proteomes" id="UP001457282">
    <property type="component" value="Unassembled WGS sequence"/>
</dbReference>
<name>A0AAW1XQ55_RUBAR</name>
<proteinExistence type="predicted"/>
<dbReference type="AlphaFoldDB" id="A0AAW1XQ55"/>